<sequence>MLDFTILRCLLLFYFMKAARSIEAASGASLLTTVDLVVPHLNLPELNVTISLRHLDLSQYLKSHNTTPHPVSRFDYVREMDAFQECLRLPQHAWQASSGVMSLSEIADCFLAFSAVETKTVHGAPVRPEVNAGSHARSENRERVSEPESLPVTSSRHILQSEGGCPATCMGENTCNTLVMTPFDYTCDQLTQDYGCDCGGCAACSSDPAGCPATCFGYSCDFLVLYDNLEQMGVNSCAELEILYGCDCGGCGMCESSEETAANSTQALRLRPLDEYQCLQCSALVQVGAAESTFPSHGTS</sequence>
<keyword evidence="4" id="KW-1185">Reference proteome</keyword>
<dbReference type="EMBL" id="LGRX02003977">
    <property type="protein sequence ID" value="KAK3281176.1"/>
    <property type="molecule type" value="Genomic_DNA"/>
</dbReference>
<comment type="caution">
    <text evidence="3">The sequence shown here is derived from an EMBL/GenBank/DDBJ whole genome shotgun (WGS) entry which is preliminary data.</text>
</comment>
<feature type="signal peptide" evidence="2">
    <location>
        <begin position="1"/>
        <end position="21"/>
    </location>
</feature>
<evidence type="ECO:0000313" key="4">
    <source>
        <dbReference type="Proteomes" id="UP001190700"/>
    </source>
</evidence>
<organism evidence="3 4">
    <name type="scientific">Cymbomonas tetramitiformis</name>
    <dbReference type="NCBI Taxonomy" id="36881"/>
    <lineage>
        <taxon>Eukaryota</taxon>
        <taxon>Viridiplantae</taxon>
        <taxon>Chlorophyta</taxon>
        <taxon>Pyramimonadophyceae</taxon>
        <taxon>Pyramimonadales</taxon>
        <taxon>Pyramimonadaceae</taxon>
        <taxon>Cymbomonas</taxon>
    </lineage>
</organism>
<evidence type="ECO:0000313" key="3">
    <source>
        <dbReference type="EMBL" id="KAK3281176.1"/>
    </source>
</evidence>
<keyword evidence="2" id="KW-0732">Signal</keyword>
<name>A0AAE0LD86_9CHLO</name>
<gene>
    <name evidence="3" type="ORF">CYMTET_11025</name>
</gene>
<dbReference type="Proteomes" id="UP001190700">
    <property type="component" value="Unassembled WGS sequence"/>
</dbReference>
<protein>
    <submittedName>
        <fullName evidence="3">Uncharacterized protein</fullName>
    </submittedName>
</protein>
<reference evidence="3 4" key="1">
    <citation type="journal article" date="2015" name="Genome Biol. Evol.">
        <title>Comparative Genomics of a Bacterivorous Green Alga Reveals Evolutionary Causalities and Consequences of Phago-Mixotrophic Mode of Nutrition.</title>
        <authorList>
            <person name="Burns J.A."/>
            <person name="Paasch A."/>
            <person name="Narechania A."/>
            <person name="Kim E."/>
        </authorList>
    </citation>
    <scope>NUCLEOTIDE SEQUENCE [LARGE SCALE GENOMIC DNA]</scope>
    <source>
        <strain evidence="3 4">PLY_AMNH</strain>
    </source>
</reference>
<proteinExistence type="predicted"/>
<evidence type="ECO:0000256" key="1">
    <source>
        <dbReference type="SAM" id="MobiDB-lite"/>
    </source>
</evidence>
<feature type="region of interest" description="Disordered" evidence="1">
    <location>
        <begin position="126"/>
        <end position="153"/>
    </location>
</feature>
<accession>A0AAE0LD86</accession>
<dbReference type="AlphaFoldDB" id="A0AAE0LD86"/>
<feature type="chain" id="PRO_5042039452" evidence="2">
    <location>
        <begin position="22"/>
        <end position="300"/>
    </location>
</feature>
<evidence type="ECO:0000256" key="2">
    <source>
        <dbReference type="SAM" id="SignalP"/>
    </source>
</evidence>
<feature type="compositionally biased region" description="Basic and acidic residues" evidence="1">
    <location>
        <begin position="136"/>
        <end position="146"/>
    </location>
</feature>